<keyword evidence="4" id="KW-1185">Reference proteome</keyword>
<dbReference type="Pfam" id="PF00076">
    <property type="entry name" value="RRM_1"/>
    <property type="match status" value="1"/>
</dbReference>
<evidence type="ECO:0000313" key="4">
    <source>
        <dbReference type="Proteomes" id="UP001652623"/>
    </source>
</evidence>
<feature type="domain" description="RRM" evidence="3">
    <location>
        <begin position="134"/>
        <end position="220"/>
    </location>
</feature>
<dbReference type="SMART" id="SM00360">
    <property type="entry name" value="RRM"/>
    <property type="match status" value="1"/>
</dbReference>
<dbReference type="InterPro" id="IPR000504">
    <property type="entry name" value="RRM_dom"/>
</dbReference>
<evidence type="ECO:0000313" key="5">
    <source>
        <dbReference type="RefSeq" id="XP_060673630.1"/>
    </source>
</evidence>
<protein>
    <submittedName>
        <fullName evidence="5">RNA-binding protein 1 isoform X2</fullName>
    </submittedName>
</protein>
<gene>
    <name evidence="5" type="primary">LOC107435525</name>
</gene>
<dbReference type="SUPFAM" id="SSF54928">
    <property type="entry name" value="RNA-binding domain, RBD"/>
    <property type="match status" value="1"/>
</dbReference>
<keyword evidence="1 2" id="KW-0694">RNA-binding</keyword>
<evidence type="ECO:0000259" key="3">
    <source>
        <dbReference type="PROSITE" id="PS50102"/>
    </source>
</evidence>
<dbReference type="PANTHER" id="PTHR10501">
    <property type="entry name" value="U1 SMALL NUCLEAR RIBONUCLEOPROTEIN A/U2 SMALL NUCLEAR RIBONUCLEOPROTEIN B"/>
    <property type="match status" value="1"/>
</dbReference>
<accession>A0ABM4AA66</accession>
<proteinExistence type="predicted"/>
<dbReference type="Gene3D" id="3.30.70.330">
    <property type="match status" value="1"/>
</dbReference>
<evidence type="ECO:0000256" key="1">
    <source>
        <dbReference type="ARBA" id="ARBA00022884"/>
    </source>
</evidence>
<sequence>MDDPKTRYGAPGDSGSVLRPYFPGYLSSEPPSLRAQHADFPGALLQRDIGSFGPGAYAADNISGVGVRPELGNGATSGVSTQGYPSALDVPTLPNQRQEFSIGISPCENVERSTESPSYLRNDNGFTHPKGESNVLFVDGLPTDCTRREVGHLFRPFIGFREIKVVHKGSRRSGDKAMVLCFVEFVDEKCALTAMEALQGYKFDNKKPDSPVLRIQFAHFPFSLPSYHDEKPIRR</sequence>
<dbReference type="GeneID" id="107435525"/>
<organism evidence="4 5">
    <name type="scientific">Ziziphus jujuba</name>
    <name type="common">Chinese jujube</name>
    <name type="synonym">Ziziphus sativa</name>
    <dbReference type="NCBI Taxonomy" id="326968"/>
    <lineage>
        <taxon>Eukaryota</taxon>
        <taxon>Viridiplantae</taxon>
        <taxon>Streptophyta</taxon>
        <taxon>Embryophyta</taxon>
        <taxon>Tracheophyta</taxon>
        <taxon>Spermatophyta</taxon>
        <taxon>Magnoliopsida</taxon>
        <taxon>eudicotyledons</taxon>
        <taxon>Gunneridae</taxon>
        <taxon>Pentapetalae</taxon>
        <taxon>rosids</taxon>
        <taxon>fabids</taxon>
        <taxon>Rosales</taxon>
        <taxon>Rhamnaceae</taxon>
        <taxon>Paliureae</taxon>
        <taxon>Ziziphus</taxon>
    </lineage>
</organism>
<dbReference type="InterPro" id="IPR035979">
    <property type="entry name" value="RBD_domain_sf"/>
</dbReference>
<dbReference type="InterPro" id="IPR012677">
    <property type="entry name" value="Nucleotide-bd_a/b_plait_sf"/>
</dbReference>
<dbReference type="CDD" id="cd21618">
    <property type="entry name" value="RRM_AtNSRA_like"/>
    <property type="match status" value="1"/>
</dbReference>
<dbReference type="PROSITE" id="PS50102">
    <property type="entry name" value="RRM"/>
    <property type="match status" value="1"/>
</dbReference>
<dbReference type="RefSeq" id="XP_060673630.1">
    <property type="nucleotide sequence ID" value="XM_060817647.1"/>
</dbReference>
<name>A0ABM4AA66_ZIZJJ</name>
<dbReference type="Proteomes" id="UP001652623">
    <property type="component" value="Chromosome 5"/>
</dbReference>
<evidence type="ECO:0000256" key="2">
    <source>
        <dbReference type="PROSITE-ProRule" id="PRU00176"/>
    </source>
</evidence>
<reference evidence="5" key="1">
    <citation type="submission" date="2025-08" db="UniProtKB">
        <authorList>
            <consortium name="RefSeq"/>
        </authorList>
    </citation>
    <scope>IDENTIFICATION</scope>
    <source>
        <tissue evidence="5">Seedling</tissue>
    </source>
</reference>